<gene>
    <name evidence="1" type="ORF">R9Z33_12295</name>
</gene>
<dbReference type="RefSeq" id="WP_318651583.1">
    <property type="nucleotide sequence ID" value="NZ_CP137852.1"/>
</dbReference>
<proteinExistence type="predicted"/>
<organism evidence="1 2">
    <name type="scientific">Sediminicoccus rosea</name>
    <dbReference type="NCBI Taxonomy" id="1225128"/>
    <lineage>
        <taxon>Bacteria</taxon>
        <taxon>Pseudomonadati</taxon>
        <taxon>Pseudomonadota</taxon>
        <taxon>Alphaproteobacteria</taxon>
        <taxon>Acetobacterales</taxon>
        <taxon>Roseomonadaceae</taxon>
        <taxon>Sediminicoccus</taxon>
    </lineage>
</organism>
<dbReference type="EMBL" id="CP137852">
    <property type="protein sequence ID" value="WPB87633.1"/>
    <property type="molecule type" value="Genomic_DNA"/>
</dbReference>
<name>A0ABZ0PPG5_9PROT</name>
<evidence type="ECO:0000313" key="2">
    <source>
        <dbReference type="Proteomes" id="UP001305521"/>
    </source>
</evidence>
<sequence>MPLDDPDASLGAAFGSGLGPGFHHTPPRDGYAWWYLDALSEDHRHGLTIIVFLGSVFSPYYAIARRQGPADPMNHCCINVALYGSPARFAMTDRPASALKRDDVSITIGPSAMRWDGKVLTLDLDEVAVPLPRRIRGKVRLTPGPMNRRVFTLDAAGHHHWRPMSAAAKVEVELEHPGLSWKGHGYFDSNWGSAPLERDFQEWDWCRVPLKEGAAILYDARRRDGTRQQLALRFHEDGRIEEMPVPPDVIMRRSMWGIRRATQSEADARIVKTLLDTPFYARSVLETTLCGERAMGVHESLDCDRFAALPIQLILPFRVPRRWI</sequence>
<accession>A0ABZ0PPG5</accession>
<dbReference type="CDD" id="cd21471">
    <property type="entry name" value="CrtC-like"/>
    <property type="match status" value="1"/>
</dbReference>
<dbReference type="SUPFAM" id="SSF159245">
    <property type="entry name" value="AttH-like"/>
    <property type="match status" value="1"/>
</dbReference>
<keyword evidence="2" id="KW-1185">Reference proteome</keyword>
<evidence type="ECO:0000313" key="1">
    <source>
        <dbReference type="EMBL" id="WPB87633.1"/>
    </source>
</evidence>
<reference evidence="1 2" key="1">
    <citation type="submission" date="2023-11" db="EMBL/GenBank/DDBJ databases">
        <title>Arctic aerobic anoxygenic photoheterotroph Sediminicoccus rosea KRV36 adapts its photosynthesis to long days of polar summer.</title>
        <authorList>
            <person name="Tomasch J."/>
            <person name="Kopejtka K."/>
            <person name="Bily T."/>
            <person name="Gardiner A.T."/>
            <person name="Gardian Z."/>
            <person name="Shivaramu S."/>
            <person name="Koblizek M."/>
            <person name="Engelhardt F."/>
            <person name="Kaftan D."/>
        </authorList>
    </citation>
    <scope>NUCLEOTIDE SEQUENCE [LARGE SCALE GENOMIC DNA]</scope>
    <source>
        <strain evidence="1 2">R-30</strain>
    </source>
</reference>
<protein>
    <submittedName>
        <fullName evidence="1">Carotenoid 1,2-hydratase</fullName>
    </submittedName>
</protein>
<dbReference type="Proteomes" id="UP001305521">
    <property type="component" value="Chromosome"/>
</dbReference>